<keyword evidence="1" id="KW-0472">Membrane</keyword>
<feature type="transmembrane region" description="Helical" evidence="1">
    <location>
        <begin position="114"/>
        <end position="132"/>
    </location>
</feature>
<proteinExistence type="predicted"/>
<name>A0A1I0FRP0_9FIRM</name>
<dbReference type="EMBL" id="FOHN01000036">
    <property type="protein sequence ID" value="SET60860.1"/>
    <property type="molecule type" value="Genomic_DNA"/>
</dbReference>
<reference evidence="2 3" key="1">
    <citation type="submission" date="2016-10" db="EMBL/GenBank/DDBJ databases">
        <authorList>
            <person name="de Groot N.N."/>
        </authorList>
    </citation>
    <scope>NUCLEOTIDE SEQUENCE [LARGE SCALE GENOMIC DNA]</scope>
    <source>
        <strain evidence="2 3">DSM 1801</strain>
    </source>
</reference>
<dbReference type="AlphaFoldDB" id="A0A1I0FRP0"/>
<feature type="transmembrane region" description="Helical" evidence="1">
    <location>
        <begin position="72"/>
        <end position="94"/>
    </location>
</feature>
<sequence length="142" mass="16038">MAYFAISMACGLVAFGWKSMGVGVKIVNGNVCQINQYVEIGRIYMIFAIKLVFYIILTMITVIFLRKGVFALLLSSIVLFANNMIESFISINVLNNILPFRYLAMSDVHNAKDLFNMAIVLFTYSMILLAIARKKFEKSDLV</sequence>
<protein>
    <submittedName>
        <fullName evidence="2">Uncharacterized protein</fullName>
    </submittedName>
</protein>
<keyword evidence="1" id="KW-1133">Transmembrane helix</keyword>
<evidence type="ECO:0000313" key="2">
    <source>
        <dbReference type="EMBL" id="SET60860.1"/>
    </source>
</evidence>
<feature type="transmembrane region" description="Helical" evidence="1">
    <location>
        <begin position="45"/>
        <end position="65"/>
    </location>
</feature>
<dbReference type="Proteomes" id="UP000199800">
    <property type="component" value="Unassembled WGS sequence"/>
</dbReference>
<dbReference type="RefSeq" id="WP_177180808.1">
    <property type="nucleotide sequence ID" value="NZ_FOHN01000036.1"/>
</dbReference>
<gene>
    <name evidence="2" type="ORF">SAMN04487772_13619</name>
</gene>
<evidence type="ECO:0000256" key="1">
    <source>
        <dbReference type="SAM" id="Phobius"/>
    </source>
</evidence>
<evidence type="ECO:0000313" key="3">
    <source>
        <dbReference type="Proteomes" id="UP000199800"/>
    </source>
</evidence>
<organism evidence="2 3">
    <name type="scientific">[Clostridium] polysaccharolyticum</name>
    <dbReference type="NCBI Taxonomy" id="29364"/>
    <lineage>
        <taxon>Bacteria</taxon>
        <taxon>Bacillati</taxon>
        <taxon>Bacillota</taxon>
        <taxon>Clostridia</taxon>
        <taxon>Lachnospirales</taxon>
        <taxon>Lachnospiraceae</taxon>
    </lineage>
</organism>
<accession>A0A1I0FRP0</accession>
<keyword evidence="3" id="KW-1185">Reference proteome</keyword>
<keyword evidence="1" id="KW-0812">Transmembrane</keyword>
<dbReference type="STRING" id="29364.SAMN04487772_13619"/>